<keyword evidence="2" id="KW-0812">Transmembrane</keyword>
<evidence type="ECO:0000256" key="2">
    <source>
        <dbReference type="SAM" id="Phobius"/>
    </source>
</evidence>
<feature type="compositionally biased region" description="Basic and acidic residues" evidence="1">
    <location>
        <begin position="324"/>
        <end position="334"/>
    </location>
</feature>
<gene>
    <name evidence="3" type="ORF">FOY51_18155</name>
</gene>
<name>A0A5A7S992_9NOCA</name>
<proteinExistence type="predicted"/>
<keyword evidence="4" id="KW-1185">Reference proteome</keyword>
<dbReference type="RefSeq" id="WP_149431682.1">
    <property type="nucleotide sequence ID" value="NZ_VLNY01000009.1"/>
</dbReference>
<organism evidence="3 4">
    <name type="scientific">Antrihabitans cavernicola</name>
    <dbReference type="NCBI Taxonomy" id="2495913"/>
    <lineage>
        <taxon>Bacteria</taxon>
        <taxon>Bacillati</taxon>
        <taxon>Actinomycetota</taxon>
        <taxon>Actinomycetes</taxon>
        <taxon>Mycobacteriales</taxon>
        <taxon>Nocardiaceae</taxon>
        <taxon>Antrihabitans</taxon>
    </lineage>
</organism>
<protein>
    <submittedName>
        <fullName evidence="3">Uncharacterized protein</fullName>
    </submittedName>
</protein>
<feature type="compositionally biased region" description="Acidic residues" evidence="1">
    <location>
        <begin position="273"/>
        <end position="282"/>
    </location>
</feature>
<evidence type="ECO:0000256" key="1">
    <source>
        <dbReference type="SAM" id="MobiDB-lite"/>
    </source>
</evidence>
<evidence type="ECO:0000313" key="3">
    <source>
        <dbReference type="EMBL" id="KAA0021477.1"/>
    </source>
</evidence>
<comment type="caution">
    <text evidence="3">The sequence shown here is derived from an EMBL/GenBank/DDBJ whole genome shotgun (WGS) entry which is preliminary data.</text>
</comment>
<evidence type="ECO:0000313" key="4">
    <source>
        <dbReference type="Proteomes" id="UP000322244"/>
    </source>
</evidence>
<feature type="compositionally biased region" description="Acidic residues" evidence="1">
    <location>
        <begin position="290"/>
        <end position="323"/>
    </location>
</feature>
<feature type="compositionally biased region" description="Low complexity" evidence="1">
    <location>
        <begin position="335"/>
        <end position="346"/>
    </location>
</feature>
<dbReference type="OrthoDB" id="4568748at2"/>
<feature type="region of interest" description="Disordered" evidence="1">
    <location>
        <begin position="567"/>
        <end position="591"/>
    </location>
</feature>
<dbReference type="InterPro" id="IPR043129">
    <property type="entry name" value="ATPase_NBD"/>
</dbReference>
<keyword evidence="2" id="KW-0472">Membrane</keyword>
<keyword evidence="2" id="KW-1133">Transmembrane helix</keyword>
<sequence length="657" mass="70102">MSVGVGAVHLSWDVLAIAAGGGQVPVQPLPMEGEIAPPAYLLADRSGQIHMSRSERDRQDLGLAVRDVRDILGYPEILISGATWPVDLIYRARLHNPLSVIRTHLRREPYAVAIPYPDDWADEQVHALYDRVAGLGVHVETVPESVALAGYMRGAGLVHAEAPGATVVYSDSRSILVVAAQSDADVPTESVDVPFSPEALENAEVADNVVWATLAAARTIGSDSRLVLLAGNIVYNDYLRMAFQNQLGQRMRIAEHPLHAVALGAAYLISEDGDDEAADAEPEPPGPVESEPEPVESEPEPAEPVVEEAVAEEPEVEEPVVEEPTERIVEEPTERVTTPAPTVLAPPDDPTQQMRPRPAEAPQRSTLAPTTRHLTTGVDSDRGTADAAESVAEEDVEPERNKSPFAVLQWAWVVAFVVPAIALLVAALSLGRWLAGPTPLSEDDARNMALRAIPATDAFPGMLTKVDSDTNEDVAVTSRSAMTSMACGSIPLTPKESEGARASAAEVYSAATSDTTKSPYSPGDGIALRAMSFDPKTADQVLGAVLQRVQDCPNREQNDIRYVVPVPTSGDDPGPPLQSGEAAPAGKPKLDVHGSDRIAWRGLLPIRDSPVAKVEQVTCLVDRVGDLLLRSCGSSLDSRRADTLAESGMDAMHDRLS</sequence>
<reference evidence="3 4" key="1">
    <citation type="submission" date="2019-07" db="EMBL/GenBank/DDBJ databases">
        <title>Rhodococcus cavernicolus sp. nov., isolated from a cave.</title>
        <authorList>
            <person name="Lee S.D."/>
        </authorList>
    </citation>
    <scope>NUCLEOTIDE SEQUENCE [LARGE SCALE GENOMIC DNA]</scope>
    <source>
        <strain evidence="3 4">C1-24</strain>
    </source>
</reference>
<feature type="transmembrane region" description="Helical" evidence="2">
    <location>
        <begin position="410"/>
        <end position="430"/>
    </location>
</feature>
<feature type="region of interest" description="Disordered" evidence="1">
    <location>
        <begin position="273"/>
        <end position="400"/>
    </location>
</feature>
<feature type="compositionally biased region" description="Polar residues" evidence="1">
    <location>
        <begin position="363"/>
        <end position="378"/>
    </location>
</feature>
<accession>A0A5A7S992</accession>
<dbReference type="AlphaFoldDB" id="A0A5A7S992"/>
<dbReference type="EMBL" id="VLNY01000009">
    <property type="protein sequence ID" value="KAA0021477.1"/>
    <property type="molecule type" value="Genomic_DNA"/>
</dbReference>
<dbReference type="SUPFAM" id="SSF53067">
    <property type="entry name" value="Actin-like ATPase domain"/>
    <property type="match status" value="1"/>
</dbReference>
<dbReference type="Proteomes" id="UP000322244">
    <property type="component" value="Unassembled WGS sequence"/>
</dbReference>